<keyword evidence="3" id="KW-1185">Reference proteome</keyword>
<dbReference type="EMBL" id="CP038141">
    <property type="protein sequence ID" value="QDH16507.1"/>
    <property type="molecule type" value="Genomic_DNA"/>
</dbReference>
<dbReference type="KEGG" id="ssam:E3D00_02150"/>
<evidence type="ECO:0000313" key="3">
    <source>
        <dbReference type="Proteomes" id="UP000316313"/>
    </source>
</evidence>
<dbReference type="GO" id="GO:0005737">
    <property type="term" value="C:cytoplasm"/>
    <property type="evidence" value="ECO:0007669"/>
    <property type="project" value="TreeGrafter"/>
</dbReference>
<dbReference type="Gene3D" id="3.40.50.720">
    <property type="entry name" value="NAD(P)-binding Rossmann-like Domain"/>
    <property type="match status" value="1"/>
</dbReference>
<reference evidence="2 3" key="1">
    <citation type="submission" date="2019-03" db="EMBL/GenBank/DDBJ databases">
        <title>The complete genome sequence of Swingsia samuiensis NBRC107927(T).</title>
        <authorList>
            <person name="Chua K.-O."/>
            <person name="Chan K.-G."/>
            <person name="See-Too W.-S."/>
        </authorList>
    </citation>
    <scope>NUCLEOTIDE SEQUENCE [LARGE SCALE GENOMIC DNA]</scope>
    <source>
        <strain evidence="2 3">AH83</strain>
    </source>
</reference>
<dbReference type="RefSeq" id="WP_141459531.1">
    <property type="nucleotide sequence ID" value="NZ_CP038141.1"/>
</dbReference>
<dbReference type="PANTHER" id="PTHR48079">
    <property type="entry name" value="PROTEIN YEEZ"/>
    <property type="match status" value="1"/>
</dbReference>
<dbReference type="AlphaFoldDB" id="A0A4Y6UJG9"/>
<organism evidence="2 3">
    <name type="scientific">Swingsia samuiensis</name>
    <dbReference type="NCBI Taxonomy" id="1293412"/>
    <lineage>
        <taxon>Bacteria</taxon>
        <taxon>Pseudomonadati</taxon>
        <taxon>Pseudomonadota</taxon>
        <taxon>Alphaproteobacteria</taxon>
        <taxon>Acetobacterales</taxon>
        <taxon>Acetobacteraceae</taxon>
        <taxon>Swingsia</taxon>
    </lineage>
</organism>
<dbReference type="OrthoDB" id="9787292at2"/>
<evidence type="ECO:0000313" key="2">
    <source>
        <dbReference type="EMBL" id="QDH16507.1"/>
    </source>
</evidence>
<feature type="domain" description="NAD-dependent epimerase/dehydratase" evidence="1">
    <location>
        <begin position="3"/>
        <end position="231"/>
    </location>
</feature>
<dbReference type="SUPFAM" id="SSF51735">
    <property type="entry name" value="NAD(P)-binding Rossmann-fold domains"/>
    <property type="match status" value="1"/>
</dbReference>
<dbReference type="InterPro" id="IPR036291">
    <property type="entry name" value="NAD(P)-bd_dom_sf"/>
</dbReference>
<dbReference type="GO" id="GO:0004029">
    <property type="term" value="F:aldehyde dehydrogenase (NAD+) activity"/>
    <property type="evidence" value="ECO:0007669"/>
    <property type="project" value="TreeGrafter"/>
</dbReference>
<proteinExistence type="predicted"/>
<dbReference type="Pfam" id="PF01370">
    <property type="entry name" value="Epimerase"/>
    <property type="match status" value="1"/>
</dbReference>
<dbReference type="PANTHER" id="PTHR48079:SF6">
    <property type="entry name" value="NAD(P)-BINDING DOMAIN-CONTAINING PROTEIN-RELATED"/>
    <property type="match status" value="1"/>
</dbReference>
<protein>
    <submittedName>
        <fullName evidence="2">NAD(P)-dependent oxidoreductase</fullName>
    </submittedName>
</protein>
<gene>
    <name evidence="2" type="ORF">E3D00_02150</name>
</gene>
<accession>A0A4Y6UJG9</accession>
<dbReference type="InterPro" id="IPR051783">
    <property type="entry name" value="NAD(P)-dependent_oxidoreduct"/>
</dbReference>
<dbReference type="InterPro" id="IPR001509">
    <property type="entry name" value="Epimerase_deHydtase"/>
</dbReference>
<dbReference type="Proteomes" id="UP000316313">
    <property type="component" value="Chromosome"/>
</dbReference>
<sequence length="302" mass="33059">MKIFVAGASGALGRPLMVQLLKAGHDVWGMAQRPESLSFIAELGACAVKGNVLDRTNIMSIMEDIRPDVVIDQLTSLPSSPFELAERLPADKKLRLEGGGNLHAAAHACGVKRYIQQSSGFYLNAENGGLADESSTFKMDAPGHIGESSRMYAALEKRVLESPMEGVALRYGFFYGPRTWYSLNGAFSQHFRNVEVPLIGRGSSILSFVHVEDAVSATIAALQAPAGIYNIVDDHPVQMCEWLSFYAHWSGAAQPVFMEESEATRLMGIESVYYYNNLDGASPQKAKKQLAFAPRVQPWVKQ</sequence>
<name>A0A4Y6UJG9_9PROT</name>
<evidence type="ECO:0000259" key="1">
    <source>
        <dbReference type="Pfam" id="PF01370"/>
    </source>
</evidence>